<dbReference type="Proteomes" id="UP001592528">
    <property type="component" value="Unassembled WGS sequence"/>
</dbReference>
<dbReference type="SUPFAM" id="SSF81593">
    <property type="entry name" value="Nucleotidyltransferase substrate binding subunit/domain"/>
    <property type="match status" value="2"/>
</dbReference>
<feature type="region of interest" description="Adenylyl transferase" evidence="7">
    <location>
        <begin position="526"/>
        <end position="1039"/>
    </location>
</feature>
<comment type="caution">
    <text evidence="11">The sequence shown here is derived from an EMBL/GenBank/DDBJ whole genome shotgun (WGS) entry which is preliminary data.</text>
</comment>
<dbReference type="PANTHER" id="PTHR30621:SF0">
    <property type="entry name" value="BIFUNCTIONAL GLUTAMINE SYNTHETASE ADENYLYLTRANSFERASE_ADENYLYL-REMOVING ENZYME"/>
    <property type="match status" value="1"/>
</dbReference>
<evidence type="ECO:0000313" key="11">
    <source>
        <dbReference type="EMBL" id="MFC1406847.1"/>
    </source>
</evidence>
<dbReference type="RefSeq" id="WP_030248632.1">
    <property type="nucleotide sequence ID" value="NZ_JBHEZZ010000034.1"/>
</dbReference>
<dbReference type="SUPFAM" id="SSF81301">
    <property type="entry name" value="Nucleotidyltransferase"/>
    <property type="match status" value="2"/>
</dbReference>
<keyword evidence="12" id="KW-1185">Reference proteome</keyword>
<sequence length="1039" mass="112116">MDGPTASGDGYAPPAPRGARRVNPAARLVRRGFTDPEAAVRRLAEPDLAAHASDSVLLDALAATADPDLALLGLARLAEACAPAERRTLLDTVTTAKPLRDRLLGVLGASAALGDHLARHPEDWHALVTFELHDIHPGPEEFLRTLYHHIWDTHAHLPRADALRTGYRRCLLGIAARDLTGTTQISQTAAELADLAGATLQAALDIAAEEDPVSAAACRLAVVAMGKCGGHELNYVSDVDVIFVAEPRDPHEHHYPRDLPGGAAESDDGTAVRAATRLAARLMRLCSDTTREGVIWPVDANLRPEGKNGPLVRTLASHLAYYQRWAKTWEFQALLKARPVAGDAELGRAYLDAVTPMVWQAAERENFVPDVQQMRRRVIDAIPVAEVERELKLGPGGLRDVEFSVQLLQLVHGRADVTLRSATTLDALAALSAGGYVGRADAAALDSAYRFLRAMEHRIQLYQLRRTHLVPTGEDDLRRLGRSLGMRADPVQELRQEWRRHAREVRRLHEKLFYRPLLDSVARLDTAEAGLTTALETANGGGLSAAAAQARLAALGYREPADSLRHLRALAGGVSRRAALQRTLLPVMLGWFADSADPDSGLLNFRKVSDSLGSTPWYLRLLRDEGAAAENLARILSSGRLAPDLLLRAPEAVALLGDRDGLVPRGRQALEREIDSAVGRAADAPAAVAAARSVRRRELFRTAAADVLGRLGDSPGEAVSTSGAALTAITTATITGALRACTDALEARDGEPLPTRIAVIGMGRYGGAELGYGSDADVMVVHEPLPGADETKATNAARQVFEEVRRLLQLPSTEPPLLIDADLRPEGRQGPLVRTLASYAAYYRRWSRTWESQALLRAAPVAGDADLGAAFVELVDPLRYPAAGVSETELREIRRIKARVETERLPRGADPTTHTKLGPGGLADVEWTVQLLQLQHGHRLAGLRTTRTREALAAAVEAGLVAPAQAEALDTAWVQATLVRNAVMLVRGRAGDSFPGDPHELAGVARYLGYGAGHAGVMVDDYRRRARQARTVVEELFYG</sequence>
<dbReference type="Pfam" id="PF03710">
    <property type="entry name" value="GlnE"/>
    <property type="match status" value="2"/>
</dbReference>
<dbReference type="CDD" id="cd05401">
    <property type="entry name" value="NT_GlnE_GlnD_like"/>
    <property type="match status" value="2"/>
</dbReference>
<dbReference type="NCBIfam" id="NF010707">
    <property type="entry name" value="PRK14109.1"/>
    <property type="match status" value="1"/>
</dbReference>
<evidence type="ECO:0000256" key="5">
    <source>
        <dbReference type="ARBA" id="ARBA00022842"/>
    </source>
</evidence>
<dbReference type="InterPro" id="IPR005190">
    <property type="entry name" value="GlnE_rpt_dom"/>
</dbReference>
<keyword evidence="5 7" id="KW-0460">Magnesium</keyword>
<evidence type="ECO:0000256" key="6">
    <source>
        <dbReference type="ARBA" id="ARBA00023268"/>
    </source>
</evidence>
<gene>
    <name evidence="7" type="primary">glnE</name>
    <name evidence="11" type="ORF">ACEZDJ_36735</name>
</gene>
<dbReference type="InterPro" id="IPR023057">
    <property type="entry name" value="GlnE"/>
</dbReference>
<evidence type="ECO:0000259" key="10">
    <source>
        <dbReference type="Pfam" id="PF08335"/>
    </source>
</evidence>
<proteinExistence type="inferred from homology"/>
<feature type="region of interest" description="Adenylyl removase" evidence="7">
    <location>
        <begin position="1"/>
        <end position="517"/>
    </location>
</feature>
<keyword evidence="3 7" id="KW-0547">Nucleotide-binding</keyword>
<evidence type="ECO:0000256" key="4">
    <source>
        <dbReference type="ARBA" id="ARBA00022840"/>
    </source>
</evidence>
<comment type="cofactor">
    <cofactor evidence="7">
        <name>Mg(2+)</name>
        <dbReference type="ChEBI" id="CHEBI:18420"/>
    </cofactor>
</comment>
<evidence type="ECO:0000256" key="8">
    <source>
        <dbReference type="SAM" id="MobiDB-lite"/>
    </source>
</evidence>
<feature type="domain" description="Glutamate-ammonia ligase adenylyltransferase repeated" evidence="9">
    <location>
        <begin position="630"/>
        <end position="872"/>
    </location>
</feature>
<evidence type="ECO:0000256" key="2">
    <source>
        <dbReference type="ARBA" id="ARBA00022695"/>
    </source>
</evidence>
<dbReference type="Pfam" id="PF08335">
    <property type="entry name" value="GlnD_UR_UTase"/>
    <property type="match status" value="2"/>
</dbReference>
<dbReference type="EMBL" id="JBHEZZ010000034">
    <property type="protein sequence ID" value="MFC1406847.1"/>
    <property type="molecule type" value="Genomic_DNA"/>
</dbReference>
<reference evidence="11 12" key="1">
    <citation type="submission" date="2024-09" db="EMBL/GenBank/DDBJ databases">
        <authorList>
            <person name="Lee S.D."/>
        </authorList>
    </citation>
    <scope>NUCLEOTIDE SEQUENCE [LARGE SCALE GENOMIC DNA]</scope>
    <source>
        <strain evidence="11 12">N1-5</strain>
    </source>
</reference>
<evidence type="ECO:0000256" key="3">
    <source>
        <dbReference type="ARBA" id="ARBA00022741"/>
    </source>
</evidence>
<keyword evidence="2 7" id="KW-0548">Nucleotidyltransferase</keyword>
<dbReference type="Gene3D" id="1.20.120.330">
    <property type="entry name" value="Nucleotidyltransferases domain 2"/>
    <property type="match status" value="2"/>
</dbReference>
<feature type="region of interest" description="Disordered" evidence="8">
    <location>
        <begin position="1"/>
        <end position="26"/>
    </location>
</feature>
<protein>
    <recommendedName>
        <fullName evidence="7">Bifunctional glutamine synthetase adenylyltransferase/adenylyl-removing enzyme</fullName>
    </recommendedName>
    <alternativeName>
        <fullName evidence="7">ATP:glutamine synthetase adenylyltransferase</fullName>
    </alternativeName>
    <alternativeName>
        <fullName evidence="7">ATase</fullName>
    </alternativeName>
    <domain>
        <recommendedName>
            <fullName evidence="7">Glutamine synthetase adenylyl-L-tyrosine phosphorylase</fullName>
            <ecNumber evidence="7">2.7.7.89</ecNumber>
        </recommendedName>
        <alternativeName>
            <fullName evidence="7">Adenylyl removase</fullName>
            <shortName evidence="7">AR</shortName>
            <shortName evidence="7">AT-N</shortName>
        </alternativeName>
    </domain>
    <domain>
        <recommendedName>
            <fullName evidence="7">Glutamine synthetase adenylyl transferase</fullName>
            <ecNumber evidence="7">2.7.7.42</ecNumber>
        </recommendedName>
        <alternativeName>
            <fullName evidence="7">Adenylyl transferase</fullName>
            <shortName evidence="7">AT</shortName>
            <shortName evidence="7">AT-C</shortName>
        </alternativeName>
    </domain>
</protein>
<name>A0ABV6UZG3_9ACTN</name>
<dbReference type="InterPro" id="IPR043519">
    <property type="entry name" value="NT_sf"/>
</dbReference>
<dbReference type="PANTHER" id="PTHR30621">
    <property type="entry name" value="GLUTAMINE SYNTHETASE ADENYLYLTRANSFERASE"/>
    <property type="match status" value="1"/>
</dbReference>
<comment type="similarity">
    <text evidence="7">Belongs to the GlnE family.</text>
</comment>
<comment type="catalytic activity">
    <reaction evidence="7">
        <text>[glutamine synthetase]-L-tyrosine + ATP = [glutamine synthetase]-O(4)-(5'-adenylyl)-L-tyrosine + diphosphate</text>
        <dbReference type="Rhea" id="RHEA:18589"/>
        <dbReference type="Rhea" id="RHEA-COMP:10660"/>
        <dbReference type="Rhea" id="RHEA-COMP:10661"/>
        <dbReference type="ChEBI" id="CHEBI:30616"/>
        <dbReference type="ChEBI" id="CHEBI:33019"/>
        <dbReference type="ChEBI" id="CHEBI:46858"/>
        <dbReference type="ChEBI" id="CHEBI:83624"/>
        <dbReference type="EC" id="2.7.7.42"/>
    </reaction>
</comment>
<dbReference type="InterPro" id="IPR013546">
    <property type="entry name" value="PII_UdlTrfase/GS_AdlTrfase"/>
</dbReference>
<dbReference type="GO" id="GO:0047388">
    <property type="term" value="F:[glutamine synthetase]-adenylyl-L-tyrosine phosphorylase activity"/>
    <property type="evidence" value="ECO:0007669"/>
    <property type="project" value="UniProtKB-EC"/>
</dbReference>
<feature type="domain" description="Glutamate-ammonia ligase adenylyltransferase repeated" evidence="9">
    <location>
        <begin position="102"/>
        <end position="350"/>
    </location>
</feature>
<evidence type="ECO:0000256" key="1">
    <source>
        <dbReference type="ARBA" id="ARBA00022679"/>
    </source>
</evidence>
<keyword evidence="1 7" id="KW-0808">Transferase</keyword>
<evidence type="ECO:0000313" key="12">
    <source>
        <dbReference type="Proteomes" id="UP001592528"/>
    </source>
</evidence>
<evidence type="ECO:0000259" key="9">
    <source>
        <dbReference type="Pfam" id="PF03710"/>
    </source>
</evidence>
<dbReference type="EC" id="2.7.7.42" evidence="7"/>
<evidence type="ECO:0000256" key="7">
    <source>
        <dbReference type="HAMAP-Rule" id="MF_00802"/>
    </source>
</evidence>
<organism evidence="11 12">
    <name type="scientific">Streptacidiphilus cavernicola</name>
    <dbReference type="NCBI Taxonomy" id="3342716"/>
    <lineage>
        <taxon>Bacteria</taxon>
        <taxon>Bacillati</taxon>
        <taxon>Actinomycetota</taxon>
        <taxon>Actinomycetes</taxon>
        <taxon>Kitasatosporales</taxon>
        <taxon>Streptomycetaceae</taxon>
        <taxon>Streptacidiphilus</taxon>
    </lineage>
</organism>
<keyword evidence="6 7" id="KW-0511">Multifunctional enzyme</keyword>
<feature type="domain" description="PII-uridylyltransferase/Glutamine-synthetase adenylyltransferase" evidence="10">
    <location>
        <begin position="897"/>
        <end position="1037"/>
    </location>
</feature>
<feature type="domain" description="PII-uridylyltransferase/Glutamine-synthetase adenylyltransferase" evidence="10">
    <location>
        <begin position="386"/>
        <end position="513"/>
    </location>
</feature>
<comment type="function">
    <text evidence="7">Involved in the regulation of glutamine synthetase GlnA, a key enzyme in the process to assimilate ammonia. When cellular nitrogen levels are high, the C-terminal adenylyl transferase (AT) inactivates GlnA by covalent transfer of an adenylyl group from ATP to specific tyrosine residue of GlnA, thus reducing its activity. Conversely, when nitrogen levels are low, the N-terminal adenylyl removase (AR) activates GlnA by removing the adenylyl group by phosphorolysis, increasing its activity. The regulatory region of GlnE binds the signal transduction protein PII (GlnB) which indicates the nitrogen status of the cell.</text>
</comment>
<comment type="catalytic activity">
    <reaction evidence="7">
        <text>[glutamine synthetase]-O(4)-(5'-adenylyl)-L-tyrosine + phosphate = [glutamine synthetase]-L-tyrosine + ADP</text>
        <dbReference type="Rhea" id="RHEA:43716"/>
        <dbReference type="Rhea" id="RHEA-COMP:10660"/>
        <dbReference type="Rhea" id="RHEA-COMP:10661"/>
        <dbReference type="ChEBI" id="CHEBI:43474"/>
        <dbReference type="ChEBI" id="CHEBI:46858"/>
        <dbReference type="ChEBI" id="CHEBI:83624"/>
        <dbReference type="ChEBI" id="CHEBI:456216"/>
        <dbReference type="EC" id="2.7.7.89"/>
    </reaction>
</comment>
<keyword evidence="4 7" id="KW-0067">ATP-binding</keyword>
<accession>A0ABV6UZG3</accession>
<dbReference type="GO" id="GO:0008882">
    <property type="term" value="F:[glutamate-ammonia-ligase] adenylyltransferase activity"/>
    <property type="evidence" value="ECO:0007669"/>
    <property type="project" value="UniProtKB-EC"/>
</dbReference>
<dbReference type="EC" id="2.7.7.89" evidence="7"/>
<dbReference type="HAMAP" id="MF_00802">
    <property type="entry name" value="GlnE"/>
    <property type="match status" value="1"/>
</dbReference>
<dbReference type="Gene3D" id="3.30.460.10">
    <property type="entry name" value="Beta Polymerase, domain 2"/>
    <property type="match status" value="2"/>
</dbReference>